<protein>
    <recommendedName>
        <fullName evidence="3">CYTH domain-containing protein</fullName>
    </recommendedName>
</protein>
<sequence>MGEGSAEEAVYFDTADGFYSKNGWSIRLRHKESASNYDLTYKYRQPLFYNSLSKDVVEDGLREARDKGFDSSDTNYDAQVNASYRSSSLDFSNKKTATCVTAQCEIPTVDRAAPIVTDAEPGKMQKTTGRKLESSDLKMSQTVSQKSWRVEIGGIKTDLEVARFGGTTWVEISEEETSRKDAARKRDELIKELDRAGLLVKEDAFKTQVVLAGGWQ</sequence>
<dbReference type="EMBL" id="FTOF01000005">
    <property type="protein sequence ID" value="SIS46614.1"/>
    <property type="molecule type" value="Genomic_DNA"/>
</dbReference>
<gene>
    <name evidence="1" type="ORF">SAMN05444817_105114</name>
</gene>
<evidence type="ECO:0000313" key="1">
    <source>
        <dbReference type="EMBL" id="SIS46614.1"/>
    </source>
</evidence>
<keyword evidence="2" id="KW-1185">Reference proteome</keyword>
<dbReference type="AlphaFoldDB" id="A0A1N7JBG7"/>
<organism evidence="1 2">
    <name type="scientific">Corynebacterium appendicis CIP 107643</name>
    <dbReference type="NCBI Taxonomy" id="1161099"/>
    <lineage>
        <taxon>Bacteria</taxon>
        <taxon>Bacillati</taxon>
        <taxon>Actinomycetota</taxon>
        <taxon>Actinomycetes</taxon>
        <taxon>Mycobacteriales</taxon>
        <taxon>Corynebacteriaceae</taxon>
        <taxon>Corynebacterium</taxon>
    </lineage>
</organism>
<accession>A0A1N7JBG7</accession>
<name>A0A1N7JBG7_9CORY</name>
<proteinExistence type="predicted"/>
<dbReference type="Gene3D" id="2.40.320.10">
    <property type="entry name" value="Hypothetical Protein Pfu-838710-001"/>
    <property type="match status" value="1"/>
</dbReference>
<dbReference type="Proteomes" id="UP000186292">
    <property type="component" value="Unassembled WGS sequence"/>
</dbReference>
<dbReference type="STRING" id="1161099.SAMN05444817_105114"/>
<reference evidence="2" key="1">
    <citation type="submission" date="2017-01" db="EMBL/GenBank/DDBJ databases">
        <authorList>
            <person name="Varghese N."/>
            <person name="Submissions S."/>
        </authorList>
    </citation>
    <scope>NUCLEOTIDE SEQUENCE [LARGE SCALE GENOMIC DNA]</scope>
    <source>
        <strain evidence="2">DSM 44531</strain>
    </source>
</reference>
<evidence type="ECO:0000313" key="2">
    <source>
        <dbReference type="Proteomes" id="UP000186292"/>
    </source>
</evidence>
<evidence type="ECO:0008006" key="3">
    <source>
        <dbReference type="Google" id="ProtNLM"/>
    </source>
</evidence>